<evidence type="ECO:0000313" key="1">
    <source>
        <dbReference type="EMBL" id="RKN29112.1"/>
    </source>
</evidence>
<dbReference type="AlphaFoldDB" id="A0A3A9XWB1"/>
<dbReference type="EMBL" id="RAZT01000012">
    <property type="protein sequence ID" value="RKN29112.1"/>
    <property type="molecule type" value="Genomic_DNA"/>
</dbReference>
<reference evidence="1 2" key="1">
    <citation type="submission" date="2018-09" db="EMBL/GenBank/DDBJ databases">
        <title>Micromonospora sp. nov. MS1-9, isolated from a root of Musa sp.</title>
        <authorList>
            <person name="Kuncharoen N."/>
            <person name="Kudo T."/>
            <person name="Ohkuma M."/>
            <person name="Yuki M."/>
            <person name="Tanasupawat S."/>
        </authorList>
    </citation>
    <scope>NUCLEOTIDE SEQUENCE [LARGE SCALE GENOMIC DNA]</scope>
    <source>
        <strain evidence="1 2">MS1-9</strain>
    </source>
</reference>
<accession>A0A3A9XWB1</accession>
<gene>
    <name evidence="1" type="ORF">D7044_23145</name>
</gene>
<organism evidence="1 2">
    <name type="scientific">Micromonospora musae</name>
    <dbReference type="NCBI Taxonomy" id="1894970"/>
    <lineage>
        <taxon>Bacteria</taxon>
        <taxon>Bacillati</taxon>
        <taxon>Actinomycetota</taxon>
        <taxon>Actinomycetes</taxon>
        <taxon>Micromonosporales</taxon>
        <taxon>Micromonosporaceae</taxon>
        <taxon>Micromonospora</taxon>
    </lineage>
</organism>
<name>A0A3A9XWB1_9ACTN</name>
<sequence length="163" mass="18089">MSRTCFVEFNRSGFWALSDSLAVLLGQAVVVAEEMAADRHSAAFEDVVDQLRASAVVTDLGLLVAEDWRGDRLDLLIQLIEEANRRLGERGRVTASEVRGWTALGDDVIELRRDTVDTAPVVELGQAVLQLLREHLPPAPEGTWWFYGVEGGRQTIVMRNVES</sequence>
<dbReference type="Proteomes" id="UP000275865">
    <property type="component" value="Unassembled WGS sequence"/>
</dbReference>
<proteinExistence type="predicted"/>
<protein>
    <submittedName>
        <fullName evidence="1">Uncharacterized protein</fullName>
    </submittedName>
</protein>
<dbReference type="RefSeq" id="WP_120690167.1">
    <property type="nucleotide sequence ID" value="NZ_RAZT01000012.1"/>
</dbReference>
<evidence type="ECO:0000313" key="2">
    <source>
        <dbReference type="Proteomes" id="UP000275865"/>
    </source>
</evidence>
<comment type="caution">
    <text evidence="1">The sequence shown here is derived from an EMBL/GenBank/DDBJ whole genome shotgun (WGS) entry which is preliminary data.</text>
</comment>